<keyword evidence="1" id="KW-0378">Hydrolase</keyword>
<dbReference type="Gene3D" id="2.40.10.10">
    <property type="entry name" value="Trypsin-like serine proteases"/>
    <property type="match status" value="2"/>
</dbReference>
<proteinExistence type="predicted"/>
<dbReference type="GO" id="GO:0006508">
    <property type="term" value="P:proteolysis"/>
    <property type="evidence" value="ECO:0007669"/>
    <property type="project" value="UniProtKB-KW"/>
</dbReference>
<keyword evidence="2" id="KW-1185">Reference proteome</keyword>
<dbReference type="EMBL" id="CP003630">
    <property type="protein sequence ID" value="AFZ16414.1"/>
    <property type="molecule type" value="Genomic_DNA"/>
</dbReference>
<sequence length="252" mass="27434">MLLNKPIRHWLSVLAGTAIILLNLNSTGLALPREQLEEIARQSTARIYGREGTFIGVETAGSVVLIARDGNTYYGLTNAHVVRERGDYFTLVTLDGQEHRVDPKQTKLLPNVDLAVVRFSSDRNYPLIQLGDSDSLQIGQTIYLTGWLGGIMRYFNEGKLIDRTNQLTQERFGLAYSNVSDKGMSGGSLLDEEGHLIGIHSARGTVTRNSEPNGSITVGLGVPINTLIQLAPQAGLDPALITTLNSASRPTH</sequence>
<dbReference type="KEGG" id="mic:Mic7113_0496"/>
<reference evidence="1 2" key="1">
    <citation type="submission" date="2012-06" db="EMBL/GenBank/DDBJ databases">
        <title>Finished chromosome of genome of Microcoleus sp. PCC 7113.</title>
        <authorList>
            <consortium name="US DOE Joint Genome Institute"/>
            <person name="Gugger M."/>
            <person name="Coursin T."/>
            <person name="Rippka R."/>
            <person name="Tandeau De Marsac N."/>
            <person name="Huntemann M."/>
            <person name="Wei C.-L."/>
            <person name="Han J."/>
            <person name="Detter J.C."/>
            <person name="Han C."/>
            <person name="Tapia R."/>
            <person name="Chen A."/>
            <person name="Kyrpides N."/>
            <person name="Mavromatis K."/>
            <person name="Markowitz V."/>
            <person name="Szeto E."/>
            <person name="Ivanova N."/>
            <person name="Pagani I."/>
            <person name="Pati A."/>
            <person name="Goodwin L."/>
            <person name="Nordberg H.P."/>
            <person name="Cantor M.N."/>
            <person name="Hua S.X."/>
            <person name="Woyke T."/>
            <person name="Kerfeld C.A."/>
        </authorList>
    </citation>
    <scope>NUCLEOTIDE SEQUENCE [LARGE SCALE GENOMIC DNA]</scope>
    <source>
        <strain evidence="1 2">PCC 7113</strain>
    </source>
</reference>
<dbReference type="PANTHER" id="PTHR43019">
    <property type="entry name" value="SERINE ENDOPROTEASE DEGS"/>
    <property type="match status" value="1"/>
</dbReference>
<dbReference type="Pfam" id="PF13365">
    <property type="entry name" value="Trypsin_2"/>
    <property type="match status" value="1"/>
</dbReference>
<dbReference type="AlphaFoldDB" id="K9W9G8"/>
<dbReference type="HOGENOM" id="CLU_005774_0_0_3"/>
<keyword evidence="1" id="KW-0645">Protease</keyword>
<accession>K9W9G8</accession>
<evidence type="ECO:0000313" key="1">
    <source>
        <dbReference type="EMBL" id="AFZ16414.1"/>
    </source>
</evidence>
<dbReference type="SUPFAM" id="SSF50494">
    <property type="entry name" value="Trypsin-like serine proteases"/>
    <property type="match status" value="1"/>
</dbReference>
<dbReference type="GO" id="GO:0008233">
    <property type="term" value="F:peptidase activity"/>
    <property type="evidence" value="ECO:0007669"/>
    <property type="project" value="UniProtKB-KW"/>
</dbReference>
<gene>
    <name evidence="1" type="ORF">Mic7113_0496</name>
</gene>
<dbReference type="RefSeq" id="WP_015180578.1">
    <property type="nucleotide sequence ID" value="NC_019738.1"/>
</dbReference>
<dbReference type="OrthoDB" id="467315at2"/>
<dbReference type="InterPro" id="IPR043504">
    <property type="entry name" value="Peptidase_S1_PA_chymotrypsin"/>
</dbReference>
<dbReference type="PANTHER" id="PTHR43019:SF23">
    <property type="entry name" value="PROTEASE DO-LIKE 5, CHLOROPLASTIC"/>
    <property type="match status" value="1"/>
</dbReference>
<name>K9W9G8_9CYAN</name>
<protein>
    <submittedName>
        <fullName evidence="1">Trypsin-like serine protease with C-terminal PDZ domain</fullName>
    </submittedName>
</protein>
<dbReference type="STRING" id="1173027.Mic7113_0496"/>
<organism evidence="1 2">
    <name type="scientific">Allocoleopsis franciscana PCC 7113</name>
    <dbReference type="NCBI Taxonomy" id="1173027"/>
    <lineage>
        <taxon>Bacteria</taxon>
        <taxon>Bacillati</taxon>
        <taxon>Cyanobacteriota</taxon>
        <taxon>Cyanophyceae</taxon>
        <taxon>Coleofasciculales</taxon>
        <taxon>Coleofasciculaceae</taxon>
        <taxon>Allocoleopsis</taxon>
        <taxon>Allocoleopsis franciscana</taxon>
    </lineage>
</organism>
<dbReference type="eggNOG" id="COG0265">
    <property type="taxonomic scope" value="Bacteria"/>
</dbReference>
<dbReference type="Proteomes" id="UP000010471">
    <property type="component" value="Chromosome"/>
</dbReference>
<evidence type="ECO:0000313" key="2">
    <source>
        <dbReference type="Proteomes" id="UP000010471"/>
    </source>
</evidence>
<dbReference type="InterPro" id="IPR009003">
    <property type="entry name" value="Peptidase_S1_PA"/>
</dbReference>